<feature type="region of interest" description="Disordered" evidence="2">
    <location>
        <begin position="254"/>
        <end position="277"/>
    </location>
</feature>
<reference evidence="4" key="1">
    <citation type="submission" date="2022-01" db="EMBL/GenBank/DDBJ databases">
        <title>Genome Sequence Resource for Two Populations of Ditylenchus destructor, the Migratory Endoparasitic Phytonematode.</title>
        <authorList>
            <person name="Zhang H."/>
            <person name="Lin R."/>
            <person name="Xie B."/>
        </authorList>
    </citation>
    <scope>NUCLEOTIDE SEQUENCE</scope>
    <source>
        <strain evidence="4">BazhouSP</strain>
    </source>
</reference>
<feature type="domain" description="C2 NT-type" evidence="3">
    <location>
        <begin position="3"/>
        <end position="170"/>
    </location>
</feature>
<proteinExistence type="inferred from homology"/>
<dbReference type="Pfam" id="PF10358">
    <property type="entry name" value="NT-C2"/>
    <property type="match status" value="1"/>
</dbReference>
<dbReference type="InterPro" id="IPR019448">
    <property type="entry name" value="NT-C2"/>
</dbReference>
<organism evidence="4 5">
    <name type="scientific">Ditylenchus destructor</name>
    <dbReference type="NCBI Taxonomy" id="166010"/>
    <lineage>
        <taxon>Eukaryota</taxon>
        <taxon>Metazoa</taxon>
        <taxon>Ecdysozoa</taxon>
        <taxon>Nematoda</taxon>
        <taxon>Chromadorea</taxon>
        <taxon>Rhabditida</taxon>
        <taxon>Tylenchina</taxon>
        <taxon>Tylenchomorpha</taxon>
        <taxon>Sphaerularioidea</taxon>
        <taxon>Anguinidae</taxon>
        <taxon>Anguininae</taxon>
        <taxon>Ditylenchus</taxon>
    </lineage>
</organism>
<feature type="compositionally biased region" description="Pro residues" evidence="2">
    <location>
        <begin position="65"/>
        <end position="74"/>
    </location>
</feature>
<dbReference type="PANTHER" id="PTHR21456">
    <property type="entry name" value="FAMILY WITH SEQUENCE SIMILARITY 102"/>
    <property type="match status" value="1"/>
</dbReference>
<keyword evidence="5" id="KW-1185">Reference proteome</keyword>
<dbReference type="EMBL" id="JAKKPZ010000055">
    <property type="protein sequence ID" value="KAI1705584.1"/>
    <property type="molecule type" value="Genomic_DNA"/>
</dbReference>
<protein>
    <submittedName>
        <fullName evidence="4">Protein FAM</fullName>
    </submittedName>
</protein>
<dbReference type="PROSITE" id="PS51840">
    <property type="entry name" value="C2_NT"/>
    <property type="match status" value="1"/>
</dbReference>
<feature type="compositionally biased region" description="Basic residues" evidence="2">
    <location>
        <begin position="254"/>
        <end position="263"/>
    </location>
</feature>
<comment type="similarity">
    <text evidence="1">Belongs to the EEIG family.</text>
</comment>
<evidence type="ECO:0000313" key="5">
    <source>
        <dbReference type="Proteomes" id="UP001201812"/>
    </source>
</evidence>
<sequence length="289" mass="32797">MSFLRVKKRRIQFNVELTVISLSDVPLLNAVIFAKVRLMDCGSFEGYTWHRPVRNYQVDFMKPLQPQPDEPPLEMPDVSESENPQPFRFQCRIPFDDRNGELEECKCKISLRKEDRSGRSPQKLGFVVLNLSEFAASGTTGITDSFLLDGYSGGQRQDNSRVQCHVTMMHQAQDPLFKVPTATVSAVEEANLNPVDRKAPSSTECSTAPTDWIADRRGLAKCPLQPTGTIHWRRLFIRDLPATTTTINHKVDRRRVWPPHRPPHLSFPGPPTGRRGMQDIQFKSSISKA</sequence>
<dbReference type="InterPro" id="IPR039931">
    <property type="entry name" value="EEIG1/2-like"/>
</dbReference>
<accession>A0AAD4R2I8</accession>
<comment type="caution">
    <text evidence="4">The sequence shown here is derived from an EMBL/GenBank/DDBJ whole genome shotgun (WGS) entry which is preliminary data.</text>
</comment>
<dbReference type="Proteomes" id="UP001201812">
    <property type="component" value="Unassembled WGS sequence"/>
</dbReference>
<feature type="region of interest" description="Disordered" evidence="2">
    <location>
        <begin position="63"/>
        <end position="83"/>
    </location>
</feature>
<dbReference type="PANTHER" id="PTHR21456:SF1">
    <property type="entry name" value="C2 NT-TYPE DOMAIN-CONTAINING PROTEIN"/>
    <property type="match status" value="1"/>
</dbReference>
<gene>
    <name evidence="4" type="ORF">DdX_13549</name>
</gene>
<evidence type="ECO:0000259" key="3">
    <source>
        <dbReference type="PROSITE" id="PS51840"/>
    </source>
</evidence>
<dbReference type="AlphaFoldDB" id="A0AAD4R2I8"/>
<name>A0AAD4R2I8_9BILA</name>
<evidence type="ECO:0000256" key="1">
    <source>
        <dbReference type="ARBA" id="ARBA00034780"/>
    </source>
</evidence>
<evidence type="ECO:0000313" key="4">
    <source>
        <dbReference type="EMBL" id="KAI1705584.1"/>
    </source>
</evidence>
<evidence type="ECO:0000256" key="2">
    <source>
        <dbReference type="SAM" id="MobiDB-lite"/>
    </source>
</evidence>